<protein>
    <submittedName>
        <fullName evidence="2">F-box/kelch-repeat protein SKIP25</fullName>
    </submittedName>
</protein>
<sequence>MSLLSEAFKTNSTPTSKLPLSPQMSNPSSASASASASASSSATGVQSLRPHDHQEAEEHRHSLLPGLPDHIAQLCLSLVPPSALFSICHSWRRLIHSPSFPPFLSLYALFLPTSIQPHLSDSNSIHFSSFDPILRKWLPLPHPPPPRRFLCRHPSFISRKFPIQAVVVSGNLIVLAATADHFRPALSQPLVFNSLSQKWTHGPPLSAPRRWCVAGTCRGVVYVASGMGSHYDNDVARSVEKWDLNVQLHHQHRRLWRWEKMESLWDCKFSREAIDAVGWKGKLCMVNVKGAAAKEGIIYDVERESWEEMPEGMLAGWRGPAAAMEEETLYVVDESKGWLKKYDQVKDEWVGVMESEMLKGAQQVAAAGGRVCVLCGDGGGIAVVDVAAVPPARLWMVEAPSGVQAIGIHILPRLSHLDN</sequence>
<evidence type="ECO:0000313" key="2">
    <source>
        <dbReference type="EMBL" id="KAK4435627.1"/>
    </source>
</evidence>
<organism evidence="2 3">
    <name type="scientific">Sesamum alatum</name>
    <dbReference type="NCBI Taxonomy" id="300844"/>
    <lineage>
        <taxon>Eukaryota</taxon>
        <taxon>Viridiplantae</taxon>
        <taxon>Streptophyta</taxon>
        <taxon>Embryophyta</taxon>
        <taxon>Tracheophyta</taxon>
        <taxon>Spermatophyta</taxon>
        <taxon>Magnoliopsida</taxon>
        <taxon>eudicotyledons</taxon>
        <taxon>Gunneridae</taxon>
        <taxon>Pentapetalae</taxon>
        <taxon>asterids</taxon>
        <taxon>lamiids</taxon>
        <taxon>Lamiales</taxon>
        <taxon>Pedaliaceae</taxon>
        <taxon>Sesamum</taxon>
    </lineage>
</organism>
<evidence type="ECO:0000313" key="3">
    <source>
        <dbReference type="Proteomes" id="UP001293254"/>
    </source>
</evidence>
<dbReference type="SUPFAM" id="SSF81383">
    <property type="entry name" value="F-box domain"/>
    <property type="match status" value="1"/>
</dbReference>
<dbReference type="Gene3D" id="2.120.10.80">
    <property type="entry name" value="Kelch-type beta propeller"/>
    <property type="match status" value="1"/>
</dbReference>
<dbReference type="EMBL" id="JACGWO010000002">
    <property type="protein sequence ID" value="KAK4435627.1"/>
    <property type="molecule type" value="Genomic_DNA"/>
</dbReference>
<evidence type="ECO:0000256" key="1">
    <source>
        <dbReference type="SAM" id="MobiDB-lite"/>
    </source>
</evidence>
<dbReference type="Proteomes" id="UP001293254">
    <property type="component" value="Unassembled WGS sequence"/>
</dbReference>
<feature type="region of interest" description="Disordered" evidence="1">
    <location>
        <begin position="1"/>
        <end position="60"/>
    </location>
</feature>
<feature type="compositionally biased region" description="Low complexity" evidence="1">
    <location>
        <begin position="28"/>
        <end position="42"/>
    </location>
</feature>
<gene>
    <name evidence="2" type="ORF">Salat_0726200</name>
</gene>
<dbReference type="PANTHER" id="PTHR47590:SF1">
    <property type="entry name" value="F-BOX_KELCH-REPEAT PROTEIN SKIP25"/>
    <property type="match status" value="1"/>
</dbReference>
<keyword evidence="3" id="KW-1185">Reference proteome</keyword>
<comment type="caution">
    <text evidence="2">The sequence shown here is derived from an EMBL/GenBank/DDBJ whole genome shotgun (WGS) entry which is preliminary data.</text>
</comment>
<name>A0AAE1YT16_9LAMI</name>
<proteinExistence type="predicted"/>
<dbReference type="SUPFAM" id="SSF117281">
    <property type="entry name" value="Kelch motif"/>
    <property type="match status" value="1"/>
</dbReference>
<dbReference type="InterPro" id="IPR015915">
    <property type="entry name" value="Kelch-typ_b-propeller"/>
</dbReference>
<dbReference type="PANTHER" id="PTHR47590">
    <property type="entry name" value="F-BOX/KELCH-REPEAT PROTEIN SKIP25"/>
    <property type="match status" value="1"/>
</dbReference>
<feature type="compositionally biased region" description="Polar residues" evidence="1">
    <location>
        <begin position="8"/>
        <end position="27"/>
    </location>
</feature>
<reference evidence="2" key="2">
    <citation type="journal article" date="2024" name="Plant">
        <title>Genomic evolution and insights into agronomic trait innovations of Sesamum species.</title>
        <authorList>
            <person name="Miao H."/>
            <person name="Wang L."/>
            <person name="Qu L."/>
            <person name="Liu H."/>
            <person name="Sun Y."/>
            <person name="Le M."/>
            <person name="Wang Q."/>
            <person name="Wei S."/>
            <person name="Zheng Y."/>
            <person name="Lin W."/>
            <person name="Duan Y."/>
            <person name="Cao H."/>
            <person name="Xiong S."/>
            <person name="Wang X."/>
            <person name="Wei L."/>
            <person name="Li C."/>
            <person name="Ma Q."/>
            <person name="Ju M."/>
            <person name="Zhao R."/>
            <person name="Li G."/>
            <person name="Mu C."/>
            <person name="Tian Q."/>
            <person name="Mei H."/>
            <person name="Zhang T."/>
            <person name="Gao T."/>
            <person name="Zhang H."/>
        </authorList>
    </citation>
    <scope>NUCLEOTIDE SEQUENCE</scope>
    <source>
        <strain evidence="2">3651</strain>
    </source>
</reference>
<dbReference type="InterPro" id="IPR036047">
    <property type="entry name" value="F-box-like_dom_sf"/>
</dbReference>
<reference evidence="2" key="1">
    <citation type="submission" date="2020-06" db="EMBL/GenBank/DDBJ databases">
        <authorList>
            <person name="Li T."/>
            <person name="Hu X."/>
            <person name="Zhang T."/>
            <person name="Song X."/>
            <person name="Zhang H."/>
            <person name="Dai N."/>
            <person name="Sheng W."/>
            <person name="Hou X."/>
            <person name="Wei L."/>
        </authorList>
    </citation>
    <scope>NUCLEOTIDE SEQUENCE</scope>
    <source>
        <strain evidence="2">3651</strain>
        <tissue evidence="2">Leaf</tissue>
    </source>
</reference>
<feature type="compositionally biased region" description="Basic and acidic residues" evidence="1">
    <location>
        <begin position="49"/>
        <end position="60"/>
    </location>
</feature>
<accession>A0AAE1YT16</accession>
<dbReference type="AlphaFoldDB" id="A0AAE1YT16"/>